<reference evidence="2" key="1">
    <citation type="submission" date="2023-07" db="EMBL/GenBank/DDBJ databases">
        <authorList>
            <consortium name="CYATHOMIX"/>
        </authorList>
    </citation>
    <scope>NUCLEOTIDE SEQUENCE</scope>
    <source>
        <strain evidence="2">N/A</strain>
    </source>
</reference>
<dbReference type="AlphaFoldDB" id="A0AA36H9X1"/>
<organism evidence="2 3">
    <name type="scientific">Cylicocyclus nassatus</name>
    <name type="common">Nematode worm</name>
    <dbReference type="NCBI Taxonomy" id="53992"/>
    <lineage>
        <taxon>Eukaryota</taxon>
        <taxon>Metazoa</taxon>
        <taxon>Ecdysozoa</taxon>
        <taxon>Nematoda</taxon>
        <taxon>Chromadorea</taxon>
        <taxon>Rhabditida</taxon>
        <taxon>Rhabditina</taxon>
        <taxon>Rhabditomorpha</taxon>
        <taxon>Strongyloidea</taxon>
        <taxon>Strongylidae</taxon>
        <taxon>Cylicocyclus</taxon>
    </lineage>
</organism>
<feature type="transmembrane region" description="Helical" evidence="1">
    <location>
        <begin position="41"/>
        <end position="71"/>
    </location>
</feature>
<evidence type="ECO:0000313" key="3">
    <source>
        <dbReference type="Proteomes" id="UP001176961"/>
    </source>
</evidence>
<feature type="non-terminal residue" evidence="2">
    <location>
        <position position="74"/>
    </location>
</feature>
<protein>
    <submittedName>
        <fullName evidence="2">Uncharacterized protein</fullName>
    </submittedName>
</protein>
<accession>A0AA36H9X1</accession>
<evidence type="ECO:0000313" key="2">
    <source>
        <dbReference type="EMBL" id="CAJ0606865.1"/>
    </source>
</evidence>
<proteinExistence type="predicted"/>
<keyword evidence="1" id="KW-0472">Membrane</keyword>
<dbReference type="Proteomes" id="UP001176961">
    <property type="component" value="Unassembled WGS sequence"/>
</dbReference>
<gene>
    <name evidence="2" type="ORF">CYNAS_LOCUS18848</name>
</gene>
<dbReference type="EMBL" id="CATQJL010000316">
    <property type="protein sequence ID" value="CAJ0606865.1"/>
    <property type="molecule type" value="Genomic_DNA"/>
</dbReference>
<keyword evidence="1" id="KW-0812">Transmembrane</keyword>
<name>A0AA36H9X1_CYLNA</name>
<evidence type="ECO:0000256" key="1">
    <source>
        <dbReference type="SAM" id="Phobius"/>
    </source>
</evidence>
<sequence length="74" mass="8900">MFDFYRIFVFAWVDCVINTHQQYLILSHISDFPSFIRKSSFCFCFCLCIVFLICLLFCFVFNILILLLFVVCCR</sequence>
<keyword evidence="1" id="KW-1133">Transmembrane helix</keyword>
<comment type="caution">
    <text evidence="2">The sequence shown here is derived from an EMBL/GenBank/DDBJ whole genome shotgun (WGS) entry which is preliminary data.</text>
</comment>
<keyword evidence="3" id="KW-1185">Reference proteome</keyword>